<organism evidence="4 5">
    <name type="scientific">Phascolomyces articulosus</name>
    <dbReference type="NCBI Taxonomy" id="60185"/>
    <lineage>
        <taxon>Eukaryota</taxon>
        <taxon>Fungi</taxon>
        <taxon>Fungi incertae sedis</taxon>
        <taxon>Mucoromycota</taxon>
        <taxon>Mucoromycotina</taxon>
        <taxon>Mucoromycetes</taxon>
        <taxon>Mucorales</taxon>
        <taxon>Lichtheimiaceae</taxon>
        <taxon>Phascolomyces</taxon>
    </lineage>
</organism>
<dbReference type="InterPro" id="IPR029045">
    <property type="entry name" value="ClpP/crotonase-like_dom_sf"/>
</dbReference>
<dbReference type="Gene3D" id="3.90.226.10">
    <property type="entry name" value="2-enoyl-CoA Hydratase, Chain A, domain 1"/>
    <property type="match status" value="1"/>
</dbReference>
<dbReference type="PANTHER" id="PTHR36855:SF1">
    <property type="entry name" value="PEROXISOME MEMBRANE ANCHOR PROTEIN PEX14P N-TERMINAL DOMAIN-CONTAINING PROTEIN"/>
    <property type="match status" value="1"/>
</dbReference>
<dbReference type="AlphaFoldDB" id="A0AAD5PMG4"/>
<feature type="region of interest" description="Disordered" evidence="1">
    <location>
        <begin position="675"/>
        <end position="741"/>
    </location>
</feature>
<evidence type="ECO:0000259" key="2">
    <source>
        <dbReference type="Pfam" id="PF16113"/>
    </source>
</evidence>
<evidence type="ECO:0000256" key="1">
    <source>
        <dbReference type="SAM" id="MobiDB-lite"/>
    </source>
</evidence>
<dbReference type="Pfam" id="PF16113">
    <property type="entry name" value="ECH_2"/>
    <property type="match status" value="1"/>
</dbReference>
<dbReference type="Proteomes" id="UP001209540">
    <property type="component" value="Unassembled WGS sequence"/>
</dbReference>
<sequence length="741" mass="81905">MVDQQFTPSQRQVFDAFDDYPWNSDGVFQAGLQNILEGLPKDTIDSTKLTKTELDNRQLLRAKHFFFTRFRQPFDLDQYLEYEKIKSIPVEESPAIKAYRRLDVYDFENDTKFLSGLPTIIRGWVKQQQGGNNWDKARMDEEYLKAKAFYYSACVESIDVGDYLTWTKDRKEASQSACPFAHMWQNKKGSDDTANGTSKNGSAFVSTEEPKITGAATISFSGPKSGNLLTIDRLKELSNELSKVESDKRVTTRVLRPVAASTSTFTVSTTNISSGQTSVKDGKSASVGLAFAETATKVKDESETYKEETLVASLDAVADAYYNFVLSTFQQQKTTVTVFDAAIPSNATYLALWHGFVRVINEDTFLDMGLQLSYAPIPPLLLLSLCRPRMAATKQPLVAGTELYLALAHPELVRLRAPELLRMGLADVFVPDARLSEAIEGMKRMAMCPEPDTQTALQYVLAAYHSYPGPDRLGVWEKEISQTFGAAGTLDELKNKLKELNTRWSNKILDHWNTLPPTLVEAVFKGVKACGEMDPTKVLDLERHLNHQWRRTKDFEQWYQKESKKDEEGEKEEDTTSNIEWASDEEVDFYFKETETENEKKVEEDGKEEVIIYEAPEEEEPVVVCPITGQRSNGGAAVCPVTGQAGATSINGADKCPVTGQSASNGAAAVCPVTGQREENGSSGCPINGKGASNGPATVCPVTGQKEENSSSGCPVNGGKKTSSEEPEVTCPVTDQTAEAQ</sequence>
<feature type="domain" description="PEX14-like helix-turn-helix" evidence="3">
    <location>
        <begin position="97"/>
        <end position="170"/>
    </location>
</feature>
<proteinExistence type="predicted"/>
<comment type="caution">
    <text evidence="4">The sequence shown here is derived from an EMBL/GenBank/DDBJ whole genome shotgun (WGS) entry which is preliminary data.</text>
</comment>
<dbReference type="EMBL" id="JAIXMP010000001">
    <property type="protein sequence ID" value="KAI9278549.1"/>
    <property type="molecule type" value="Genomic_DNA"/>
</dbReference>
<protein>
    <submittedName>
        <fullName evidence="4">Uncharacterized protein</fullName>
    </submittedName>
</protein>
<reference evidence="4" key="2">
    <citation type="submission" date="2023-02" db="EMBL/GenBank/DDBJ databases">
        <authorList>
            <consortium name="DOE Joint Genome Institute"/>
            <person name="Mondo S.J."/>
            <person name="Chang Y."/>
            <person name="Wang Y."/>
            <person name="Ahrendt S."/>
            <person name="Andreopoulos W."/>
            <person name="Barry K."/>
            <person name="Beard J."/>
            <person name="Benny G.L."/>
            <person name="Blankenship S."/>
            <person name="Bonito G."/>
            <person name="Cuomo C."/>
            <person name="Desiro A."/>
            <person name="Gervers K.A."/>
            <person name="Hundley H."/>
            <person name="Kuo A."/>
            <person name="LaButti K."/>
            <person name="Lang B.F."/>
            <person name="Lipzen A."/>
            <person name="O'Donnell K."/>
            <person name="Pangilinan J."/>
            <person name="Reynolds N."/>
            <person name="Sandor L."/>
            <person name="Smith M.W."/>
            <person name="Tsang A."/>
            <person name="Grigoriev I.V."/>
            <person name="Stajich J.E."/>
            <person name="Spatafora J.W."/>
        </authorList>
    </citation>
    <scope>NUCLEOTIDE SEQUENCE</scope>
    <source>
        <strain evidence="4">RSA 2281</strain>
    </source>
</reference>
<reference evidence="4" key="1">
    <citation type="journal article" date="2022" name="IScience">
        <title>Evolution of zygomycete secretomes and the origins of terrestrial fungal ecologies.</title>
        <authorList>
            <person name="Chang Y."/>
            <person name="Wang Y."/>
            <person name="Mondo S."/>
            <person name="Ahrendt S."/>
            <person name="Andreopoulos W."/>
            <person name="Barry K."/>
            <person name="Beard J."/>
            <person name="Benny G.L."/>
            <person name="Blankenship S."/>
            <person name="Bonito G."/>
            <person name="Cuomo C."/>
            <person name="Desiro A."/>
            <person name="Gervers K.A."/>
            <person name="Hundley H."/>
            <person name="Kuo A."/>
            <person name="LaButti K."/>
            <person name="Lang B.F."/>
            <person name="Lipzen A."/>
            <person name="O'Donnell K."/>
            <person name="Pangilinan J."/>
            <person name="Reynolds N."/>
            <person name="Sandor L."/>
            <person name="Smith M.E."/>
            <person name="Tsang A."/>
            <person name="Grigoriev I.V."/>
            <person name="Stajich J.E."/>
            <person name="Spatafora J.W."/>
        </authorList>
    </citation>
    <scope>NUCLEOTIDE SEQUENCE</scope>
    <source>
        <strain evidence="4">RSA 2281</strain>
    </source>
</reference>
<dbReference type="SUPFAM" id="SSF52096">
    <property type="entry name" value="ClpP/crotonase"/>
    <property type="match status" value="1"/>
</dbReference>
<dbReference type="InterPro" id="IPR058841">
    <property type="entry name" value="HTH_76"/>
</dbReference>
<dbReference type="Pfam" id="PF25871">
    <property type="entry name" value="HTH_76"/>
    <property type="match status" value="2"/>
</dbReference>
<feature type="domain" description="Enoyl-CoA hydratase/isomerase" evidence="2">
    <location>
        <begin position="413"/>
        <end position="556"/>
    </location>
</feature>
<evidence type="ECO:0000259" key="3">
    <source>
        <dbReference type="Pfam" id="PF25871"/>
    </source>
</evidence>
<name>A0AAD5PMG4_9FUNG</name>
<keyword evidence="5" id="KW-1185">Reference proteome</keyword>
<gene>
    <name evidence="4" type="ORF">BDA99DRAFT_600202</name>
</gene>
<feature type="domain" description="PEX14-like helix-turn-helix" evidence="3">
    <location>
        <begin position="12"/>
        <end position="84"/>
    </location>
</feature>
<accession>A0AAD5PMG4</accession>
<evidence type="ECO:0000313" key="4">
    <source>
        <dbReference type="EMBL" id="KAI9278549.1"/>
    </source>
</evidence>
<dbReference type="PANTHER" id="PTHR36855">
    <property type="entry name" value="CHROMOSOME 10, WHOLE GENOME SHOTGUN SEQUENCE"/>
    <property type="match status" value="1"/>
</dbReference>
<dbReference type="InterPro" id="IPR045004">
    <property type="entry name" value="ECH_dom"/>
</dbReference>
<evidence type="ECO:0000313" key="5">
    <source>
        <dbReference type="Proteomes" id="UP001209540"/>
    </source>
</evidence>